<proteinExistence type="predicted"/>
<dbReference type="STRING" id="660518.SAMN05216218_10642"/>
<dbReference type="PANTHER" id="PTHR12697">
    <property type="entry name" value="PBS LYASE HEAT-LIKE PROTEIN"/>
    <property type="match status" value="1"/>
</dbReference>
<dbReference type="RefSeq" id="WP_092690884.1">
    <property type="nucleotide sequence ID" value="NZ_FNBK01000006.1"/>
</dbReference>
<dbReference type="Gene3D" id="1.25.10.10">
    <property type="entry name" value="Leucine-rich Repeat Variant"/>
    <property type="match status" value="3"/>
</dbReference>
<evidence type="ECO:0000256" key="1">
    <source>
        <dbReference type="ARBA" id="ARBA00045876"/>
    </source>
</evidence>
<dbReference type="GO" id="GO:0016491">
    <property type="term" value="F:oxidoreductase activity"/>
    <property type="evidence" value="ECO:0007669"/>
    <property type="project" value="TreeGrafter"/>
</dbReference>
<sequence length="415" mass="45314">MSLYQLEREGEVEELKSVVRTSDNPELRARAAEILGDFDEETLDGHDVVTPLVDLAQSTDDDRVTAAAIDALNQLGTDAMEELIAEMAGLDLGADRQADWAKAKAFSKALTADVPELRMAAANALGELGKTDVLPKLLDSLDDSDPRVRARVARACGRLEDARATDALIERLSDPKAEVRREAAEALGAIGNRQALTALLDMFDDERAPIRRIAVGAMGNFGNSRPVEGLVGALSDDDASVRRTAVYSIIELLSNVPTDQSHEIRETVVEQLNRTDDQSVLVPMIDILEESTQNRQRRNTAWLLGRVADQDSAGYGRIVEALVEILDDEDQMTAQFASTSLAEIGGEQVESRLLEVVDDTDYDENVRAQAVFTLGKVGGERTRERLDDLIDQTESEQLRKKAFSAISKLGGRGVQ</sequence>
<name>A0A1G7KWB2_9EURY</name>
<dbReference type="InterPro" id="IPR021133">
    <property type="entry name" value="HEAT_type_2"/>
</dbReference>
<dbReference type="OrthoDB" id="142930at2157"/>
<reference evidence="3" key="1">
    <citation type="submission" date="2016-10" db="EMBL/GenBank/DDBJ databases">
        <authorList>
            <person name="Varghese N."/>
            <person name="Submissions S."/>
        </authorList>
    </citation>
    <scope>NUCLEOTIDE SEQUENCE [LARGE SCALE GENOMIC DNA]</scope>
    <source>
        <strain evidence="3">IBRC-M 10760</strain>
    </source>
</reference>
<dbReference type="SMART" id="SM00567">
    <property type="entry name" value="EZ_HEAT"/>
    <property type="match status" value="9"/>
</dbReference>
<dbReference type="SUPFAM" id="SSF48371">
    <property type="entry name" value="ARM repeat"/>
    <property type="match status" value="1"/>
</dbReference>
<dbReference type="PANTHER" id="PTHR12697:SF5">
    <property type="entry name" value="DEOXYHYPUSINE HYDROXYLASE"/>
    <property type="match status" value="1"/>
</dbReference>
<comment type="function">
    <text evidence="1">Catalyzes the hydroxylation of the N(6)-(4-aminobutyl)-L-lysine intermediate produced by deoxyhypusine synthase/DHPS on a critical lysine of the eukaryotic translation initiation factor 5A/eIF-5A. This is the second step of the post-translational modification of that lysine into an unusual amino acid residue named hypusine. Hypusination is unique to mature eIF-5A factor and is essential for its function.</text>
</comment>
<evidence type="ECO:0000313" key="2">
    <source>
        <dbReference type="EMBL" id="SDF41029.1"/>
    </source>
</evidence>
<keyword evidence="3" id="KW-1185">Reference proteome</keyword>
<dbReference type="AlphaFoldDB" id="A0A1G7KWB2"/>
<dbReference type="Proteomes" id="UP000199076">
    <property type="component" value="Unassembled WGS sequence"/>
</dbReference>
<evidence type="ECO:0000313" key="3">
    <source>
        <dbReference type="Proteomes" id="UP000199076"/>
    </source>
</evidence>
<dbReference type="InterPro" id="IPR011989">
    <property type="entry name" value="ARM-like"/>
</dbReference>
<dbReference type="EMBL" id="FNBK01000006">
    <property type="protein sequence ID" value="SDF41029.1"/>
    <property type="molecule type" value="Genomic_DNA"/>
</dbReference>
<dbReference type="InterPro" id="IPR016024">
    <property type="entry name" value="ARM-type_fold"/>
</dbReference>
<gene>
    <name evidence="2" type="ORF">SAMN05216218_10642</name>
</gene>
<dbReference type="Pfam" id="PF13646">
    <property type="entry name" value="HEAT_2"/>
    <property type="match status" value="3"/>
</dbReference>
<protein>
    <submittedName>
        <fullName evidence="2">HEAT repeat-containing protein</fullName>
    </submittedName>
</protein>
<dbReference type="InterPro" id="IPR004155">
    <property type="entry name" value="PBS_lyase_HEAT"/>
</dbReference>
<dbReference type="PROSITE" id="PS50077">
    <property type="entry name" value="HEAT_REPEAT"/>
    <property type="match status" value="1"/>
</dbReference>
<accession>A0A1G7KWB2</accession>
<organism evidence="2 3">
    <name type="scientific">Halorientalis regularis</name>
    <dbReference type="NCBI Taxonomy" id="660518"/>
    <lineage>
        <taxon>Archaea</taxon>
        <taxon>Methanobacteriati</taxon>
        <taxon>Methanobacteriota</taxon>
        <taxon>Stenosarchaea group</taxon>
        <taxon>Halobacteria</taxon>
        <taxon>Halobacteriales</taxon>
        <taxon>Haloarculaceae</taxon>
        <taxon>Halorientalis</taxon>
    </lineage>
</organism>